<name>D4M1T1_9FIRM</name>
<dbReference type="EMBL" id="FP929055">
    <property type="protein sequence ID" value="CBL25193.1"/>
    <property type="molecule type" value="Genomic_DNA"/>
</dbReference>
<dbReference type="InterPro" id="IPR046687">
    <property type="entry name" value="DUF6557"/>
</dbReference>
<accession>D4M1T1</accession>
<sequence>MYFYEVFGKCDLEVVVHEFLKLADDSSDINVTEEVFRGAIKILNEMEPEKSHTEILCIEKIQESGWIDDNVYLLDTTDQKTYAIEASSWANILGCRVDEKSLSDYGNEKFTTLILWEITWFGYDEKTIQDRLKSLFEDDDV</sequence>
<evidence type="ECO:0000313" key="2">
    <source>
        <dbReference type="Proteomes" id="UP000008956"/>
    </source>
</evidence>
<dbReference type="Proteomes" id="UP000008956">
    <property type="component" value="Chromosome"/>
</dbReference>
<evidence type="ECO:0000313" key="1">
    <source>
        <dbReference type="EMBL" id="CBL25193.1"/>
    </source>
</evidence>
<dbReference type="AlphaFoldDB" id="D4M1T1"/>
<dbReference type="KEGG" id="rto:RTO_04260"/>
<dbReference type="HOGENOM" id="CLU_1823918_0_0_9"/>
<reference evidence="1 2" key="2">
    <citation type="submission" date="2010-03" db="EMBL/GenBank/DDBJ databases">
        <authorList>
            <person name="Pajon A."/>
        </authorList>
    </citation>
    <scope>NUCLEOTIDE SEQUENCE [LARGE SCALE GENOMIC DNA]</scope>
    <source>
        <strain evidence="1 2">L2-14</strain>
    </source>
</reference>
<dbReference type="PATRIC" id="fig|657313.3.peg.111"/>
<dbReference type="Pfam" id="PF20194">
    <property type="entry name" value="DUF6557"/>
    <property type="match status" value="1"/>
</dbReference>
<reference evidence="1 2" key="1">
    <citation type="submission" date="2010-03" db="EMBL/GenBank/DDBJ databases">
        <title>The genome sequence of Ruminococcus torques L2-14.</title>
        <authorList>
            <consortium name="metaHIT consortium -- http://www.metahit.eu/"/>
            <person name="Pajon A."/>
            <person name="Turner K."/>
            <person name="Parkhill J."/>
            <person name="Duncan S."/>
            <person name="Flint H."/>
        </authorList>
    </citation>
    <scope>NUCLEOTIDE SEQUENCE [LARGE SCALE GENOMIC DNA]</scope>
    <source>
        <strain evidence="1 2">L2-14</strain>
    </source>
</reference>
<gene>
    <name evidence="1" type="ORF">RTO_04260</name>
</gene>
<proteinExistence type="predicted"/>
<protein>
    <submittedName>
        <fullName evidence="1">Uncharacterized protein</fullName>
    </submittedName>
</protein>
<dbReference type="RefSeq" id="WP_015527833.1">
    <property type="nucleotide sequence ID" value="NC_021015.1"/>
</dbReference>
<organism evidence="1 2">
    <name type="scientific">[Ruminococcus] torques L2-14</name>
    <dbReference type="NCBI Taxonomy" id="657313"/>
    <lineage>
        <taxon>Bacteria</taxon>
        <taxon>Bacillati</taxon>
        <taxon>Bacillota</taxon>
        <taxon>Clostridia</taxon>
        <taxon>Lachnospirales</taxon>
        <taxon>Lachnospiraceae</taxon>
        <taxon>Mediterraneibacter</taxon>
    </lineage>
</organism>